<organism evidence="1 2">
    <name type="scientific">Mytilus edulis</name>
    <name type="common">Blue mussel</name>
    <dbReference type="NCBI Taxonomy" id="6550"/>
    <lineage>
        <taxon>Eukaryota</taxon>
        <taxon>Metazoa</taxon>
        <taxon>Spiralia</taxon>
        <taxon>Lophotrochozoa</taxon>
        <taxon>Mollusca</taxon>
        <taxon>Bivalvia</taxon>
        <taxon>Autobranchia</taxon>
        <taxon>Pteriomorphia</taxon>
        <taxon>Mytilida</taxon>
        <taxon>Mytiloidea</taxon>
        <taxon>Mytilidae</taxon>
        <taxon>Mytilinae</taxon>
        <taxon>Mytilus</taxon>
    </lineage>
</organism>
<keyword evidence="2" id="KW-1185">Reference proteome</keyword>
<evidence type="ECO:0000313" key="1">
    <source>
        <dbReference type="EMBL" id="CAG2257930.1"/>
    </source>
</evidence>
<name>A0A8S3VKU5_MYTED</name>
<comment type="caution">
    <text evidence="1">The sequence shown here is derived from an EMBL/GenBank/DDBJ whole genome shotgun (WGS) entry which is preliminary data.</text>
</comment>
<sequence length="151" mass="16842">MSGNIIEDETTCLGILINMSGDIIETTCREISLRTTLGISSGDIMSGDIIETNNMSGDIIEDQTTCREISLRTRQHVGKYHRGRDNMSGDIIEDETTCREISLRTREHVGRYHLGPDSMSGNIIEDEITLTQNLSSSNCFFFSSRSGMKQI</sequence>
<accession>A0A8S3VKU5</accession>
<dbReference type="Proteomes" id="UP000683360">
    <property type="component" value="Unassembled WGS sequence"/>
</dbReference>
<protein>
    <submittedName>
        <fullName evidence="1">Uncharacterized protein</fullName>
    </submittedName>
</protein>
<proteinExistence type="predicted"/>
<evidence type="ECO:0000313" key="2">
    <source>
        <dbReference type="Proteomes" id="UP000683360"/>
    </source>
</evidence>
<dbReference type="AlphaFoldDB" id="A0A8S3VKU5"/>
<reference evidence="1" key="1">
    <citation type="submission" date="2021-03" db="EMBL/GenBank/DDBJ databases">
        <authorList>
            <person name="Bekaert M."/>
        </authorList>
    </citation>
    <scope>NUCLEOTIDE SEQUENCE</scope>
</reference>
<gene>
    <name evidence="1" type="ORF">MEDL_69120</name>
</gene>
<dbReference type="EMBL" id="CAJPWZ010003333">
    <property type="protein sequence ID" value="CAG2257930.1"/>
    <property type="molecule type" value="Genomic_DNA"/>
</dbReference>